<dbReference type="InterPro" id="IPR010985">
    <property type="entry name" value="Ribbon_hlx_hlx"/>
</dbReference>
<dbReference type="Pfam" id="PF08681">
    <property type="entry name" value="TacA1"/>
    <property type="match status" value="1"/>
</dbReference>
<dbReference type="PANTHER" id="PTHR35401:SF2">
    <property type="entry name" value="ABC-TYPE TRANSPORT SYSTEM"/>
    <property type="match status" value="1"/>
</dbReference>
<dbReference type="GO" id="GO:0006355">
    <property type="term" value="P:regulation of DNA-templated transcription"/>
    <property type="evidence" value="ECO:0007669"/>
    <property type="project" value="InterPro"/>
</dbReference>
<comment type="similarity">
    <text evidence="2">Belongs to the TacA antitoxin family.</text>
</comment>
<reference evidence="3 4" key="1">
    <citation type="submission" date="2023-07" db="EMBL/GenBank/DDBJ databases">
        <title>Sequencing the genomes of 1000 actinobacteria strains.</title>
        <authorList>
            <person name="Klenk H.-P."/>
        </authorList>
    </citation>
    <scope>NUCLEOTIDE SEQUENCE [LARGE SCALE GENOMIC DNA]</scope>
    <source>
        <strain evidence="3 4">DSM 44709</strain>
    </source>
</reference>
<accession>A0AAE3W082</accession>
<keyword evidence="4" id="KW-1185">Reference proteome</keyword>
<dbReference type="SUPFAM" id="SSF47598">
    <property type="entry name" value="Ribbon-helix-helix"/>
    <property type="match status" value="1"/>
</dbReference>
<gene>
    <name evidence="3" type="ORF">J2S42_003653</name>
</gene>
<evidence type="ECO:0000313" key="4">
    <source>
        <dbReference type="Proteomes" id="UP001240236"/>
    </source>
</evidence>
<dbReference type="InterPro" id="IPR014795">
    <property type="entry name" value="TacA_1-like"/>
</dbReference>
<comment type="caution">
    <text evidence="3">The sequence shown here is derived from an EMBL/GenBank/DDBJ whole genome shotgun (WGS) entry which is preliminary data.</text>
</comment>
<sequence length="95" mass="10628">MTMTIAASARFEFRLRPEAKKRIEQAAELVHESTSDFARTAAEERADQILHEHSAGTIVPADFFEELLRALDAPARPNAALQKAAERARGIVERR</sequence>
<dbReference type="Gene3D" id="1.20.5.780">
    <property type="entry name" value="Single helix bin"/>
    <property type="match status" value="1"/>
</dbReference>
<evidence type="ECO:0000256" key="1">
    <source>
        <dbReference type="ARBA" id="ARBA00022649"/>
    </source>
</evidence>
<proteinExistence type="inferred from homology"/>
<keyword evidence="1" id="KW-1277">Toxin-antitoxin system</keyword>
<dbReference type="AlphaFoldDB" id="A0AAE3W082"/>
<evidence type="ECO:0000256" key="2">
    <source>
        <dbReference type="ARBA" id="ARBA00049988"/>
    </source>
</evidence>
<name>A0AAE3W082_9ACTN</name>
<dbReference type="RefSeq" id="WP_307240715.1">
    <property type="nucleotide sequence ID" value="NZ_JAUSUZ010000001.1"/>
</dbReference>
<dbReference type="EMBL" id="JAUSUZ010000001">
    <property type="protein sequence ID" value="MDQ0366984.1"/>
    <property type="molecule type" value="Genomic_DNA"/>
</dbReference>
<dbReference type="PANTHER" id="PTHR35401">
    <property type="entry name" value="COPG FAMILY HELIX-TURN-HELIX PROTEIN-RELATED-RELATED"/>
    <property type="match status" value="1"/>
</dbReference>
<protein>
    <submittedName>
        <fullName evidence="3">Uncharacterized protein (DUF1778 family)</fullName>
    </submittedName>
</protein>
<dbReference type="Proteomes" id="UP001240236">
    <property type="component" value="Unassembled WGS sequence"/>
</dbReference>
<organism evidence="3 4">
    <name type="scientific">Catenuloplanes indicus</name>
    <dbReference type="NCBI Taxonomy" id="137267"/>
    <lineage>
        <taxon>Bacteria</taxon>
        <taxon>Bacillati</taxon>
        <taxon>Actinomycetota</taxon>
        <taxon>Actinomycetes</taxon>
        <taxon>Micromonosporales</taxon>
        <taxon>Micromonosporaceae</taxon>
        <taxon>Catenuloplanes</taxon>
    </lineage>
</organism>
<evidence type="ECO:0000313" key="3">
    <source>
        <dbReference type="EMBL" id="MDQ0366984.1"/>
    </source>
</evidence>